<dbReference type="GeneID" id="116278731"/>
<evidence type="ECO:0000256" key="1">
    <source>
        <dbReference type="ARBA" id="ARBA00004496"/>
    </source>
</evidence>
<dbReference type="SUPFAM" id="SSF52047">
    <property type="entry name" value="RNI-like"/>
    <property type="match status" value="1"/>
</dbReference>
<sequence>MGIKLLCEGLLHPNCKLQMLQLDNCTLTSHCCWDLSTLLTSNRSLRELSLGSNDLGDLGVMLLCEVLKQQGCLLKNLKLCKMYFNYDTKCALETLREEKPGLTIVFEPSW</sequence>
<dbReference type="Gene3D" id="3.80.10.10">
    <property type="entry name" value="Ribonuclease Inhibitor"/>
    <property type="match status" value="1"/>
</dbReference>
<keyword evidence="2" id="KW-0963">Cytoplasm</keyword>
<dbReference type="Pfam" id="PF13516">
    <property type="entry name" value="LRR_6"/>
    <property type="match status" value="1"/>
</dbReference>
<organism evidence="4 5">
    <name type="scientific">Vicugna pacos</name>
    <name type="common">Alpaca</name>
    <name type="synonym">Lama pacos</name>
    <dbReference type="NCBI Taxonomy" id="30538"/>
    <lineage>
        <taxon>Eukaryota</taxon>
        <taxon>Metazoa</taxon>
        <taxon>Chordata</taxon>
        <taxon>Craniata</taxon>
        <taxon>Vertebrata</taxon>
        <taxon>Euteleostomi</taxon>
        <taxon>Mammalia</taxon>
        <taxon>Eutheria</taxon>
        <taxon>Laurasiatheria</taxon>
        <taxon>Artiodactyla</taxon>
        <taxon>Tylopoda</taxon>
        <taxon>Camelidae</taxon>
        <taxon>Vicugna</taxon>
    </lineage>
</organism>
<dbReference type="InterPro" id="IPR032675">
    <property type="entry name" value="LRR_dom_sf"/>
</dbReference>
<dbReference type="RefSeq" id="XP_072831598.1">
    <property type="nucleotide sequence ID" value="XM_072975497.1"/>
</dbReference>
<keyword evidence="3" id="KW-0677">Repeat</keyword>
<evidence type="ECO:0000256" key="2">
    <source>
        <dbReference type="ARBA" id="ARBA00022490"/>
    </source>
</evidence>
<keyword evidence="4" id="KW-1185">Reference proteome</keyword>
<reference evidence="5" key="2">
    <citation type="submission" date="2025-08" db="UniProtKB">
        <authorList>
            <consortium name="RefSeq"/>
        </authorList>
    </citation>
    <scope>IDENTIFICATION</scope>
</reference>
<proteinExistence type="predicted"/>
<evidence type="ECO:0000256" key="3">
    <source>
        <dbReference type="ARBA" id="ARBA00022737"/>
    </source>
</evidence>
<evidence type="ECO:0000313" key="5">
    <source>
        <dbReference type="RefSeq" id="XP_072831598.1"/>
    </source>
</evidence>
<dbReference type="Proteomes" id="UP001652581">
    <property type="component" value="Chromosome 1"/>
</dbReference>
<gene>
    <name evidence="5" type="primary">LOC116278731</name>
</gene>
<dbReference type="SMART" id="SM00368">
    <property type="entry name" value="LRR_RI"/>
    <property type="match status" value="2"/>
</dbReference>
<dbReference type="PANTHER" id="PTHR45690:SF19">
    <property type="entry name" value="NACHT, LRR AND PYD DOMAINS-CONTAINING PROTEIN 3"/>
    <property type="match status" value="1"/>
</dbReference>
<dbReference type="InterPro" id="IPR050637">
    <property type="entry name" value="NLRP_innate_immun_reg"/>
</dbReference>
<dbReference type="PANTHER" id="PTHR45690">
    <property type="entry name" value="NACHT, LRR AND PYD DOMAINS-CONTAINING PROTEIN 12"/>
    <property type="match status" value="1"/>
</dbReference>
<dbReference type="InterPro" id="IPR001611">
    <property type="entry name" value="Leu-rich_rpt"/>
</dbReference>
<accession>A0ABM5EEM0</accession>
<name>A0ABM5EEM0_VICPA</name>
<comment type="subcellular location">
    <subcellularLocation>
        <location evidence="1">Cytoplasm</location>
    </subcellularLocation>
</comment>
<reference evidence="4" key="1">
    <citation type="submission" date="2025-05" db="UniProtKB">
        <authorList>
            <consortium name="RefSeq"/>
        </authorList>
    </citation>
    <scope>NUCLEOTIDE SEQUENCE [LARGE SCALE GENOMIC DNA]</scope>
</reference>
<evidence type="ECO:0000313" key="4">
    <source>
        <dbReference type="Proteomes" id="UP001652581"/>
    </source>
</evidence>
<protein>
    <submittedName>
        <fullName evidence="5">NACHT, LRR and PYD domains-containing protein 3-like isoform X2</fullName>
    </submittedName>
</protein>